<feature type="compositionally biased region" description="Polar residues" evidence="1">
    <location>
        <begin position="149"/>
        <end position="166"/>
    </location>
</feature>
<evidence type="ECO:0000256" key="1">
    <source>
        <dbReference type="SAM" id="MobiDB-lite"/>
    </source>
</evidence>
<organism evidence="3 4">
    <name type="scientific">Ficus carica</name>
    <name type="common">Common fig</name>
    <dbReference type="NCBI Taxonomy" id="3494"/>
    <lineage>
        <taxon>Eukaryota</taxon>
        <taxon>Viridiplantae</taxon>
        <taxon>Streptophyta</taxon>
        <taxon>Embryophyta</taxon>
        <taxon>Tracheophyta</taxon>
        <taxon>Spermatophyta</taxon>
        <taxon>Magnoliopsida</taxon>
        <taxon>eudicotyledons</taxon>
        <taxon>Gunneridae</taxon>
        <taxon>Pentapetalae</taxon>
        <taxon>rosids</taxon>
        <taxon>fabids</taxon>
        <taxon>Rosales</taxon>
        <taxon>Moraceae</taxon>
        <taxon>Ficeae</taxon>
        <taxon>Ficus</taxon>
    </lineage>
</organism>
<feature type="region of interest" description="Disordered" evidence="1">
    <location>
        <begin position="147"/>
        <end position="166"/>
    </location>
</feature>
<dbReference type="Proteomes" id="UP001187192">
    <property type="component" value="Unassembled WGS sequence"/>
</dbReference>
<accession>A0AA88E683</accession>
<dbReference type="Pfam" id="PF03732">
    <property type="entry name" value="Retrotrans_gag"/>
    <property type="match status" value="1"/>
</dbReference>
<comment type="caution">
    <text evidence="3">The sequence shown here is derived from an EMBL/GenBank/DDBJ whole genome shotgun (WGS) entry which is preliminary data.</text>
</comment>
<feature type="domain" description="Retrotransposon gag" evidence="2">
    <location>
        <begin position="69"/>
        <end position="124"/>
    </location>
</feature>
<feature type="region of interest" description="Disordered" evidence="1">
    <location>
        <begin position="1"/>
        <end position="32"/>
    </location>
</feature>
<name>A0AA88E683_FICCA</name>
<reference evidence="3" key="1">
    <citation type="submission" date="2023-07" db="EMBL/GenBank/DDBJ databases">
        <title>draft genome sequence of fig (Ficus carica).</title>
        <authorList>
            <person name="Takahashi T."/>
            <person name="Nishimura K."/>
        </authorList>
    </citation>
    <scope>NUCLEOTIDE SEQUENCE</scope>
</reference>
<proteinExistence type="predicted"/>
<protein>
    <recommendedName>
        <fullName evidence="2">Retrotransposon gag domain-containing protein</fullName>
    </recommendedName>
</protein>
<dbReference type="AlphaFoldDB" id="A0AA88E683"/>
<evidence type="ECO:0000313" key="4">
    <source>
        <dbReference type="Proteomes" id="UP001187192"/>
    </source>
</evidence>
<sequence length="166" mass="18986">MPHANEVPPQENLVPPKVPPAPVKPAGAQAKPPMIQEELLYERFRRMKAPKFEGPTNQIEADNWLIDIQDFVTEFKGMYYNRETLAAQQDEFNSMMQGSMTVLEAVKKFEQLASLCLELVLNETKKGKEARTQIFKAKKEDRAVLKQLQPKQNQDFHSKGQTSNLD</sequence>
<keyword evidence="4" id="KW-1185">Reference proteome</keyword>
<gene>
    <name evidence="3" type="ORF">TIFTF001_037465</name>
</gene>
<evidence type="ECO:0000259" key="2">
    <source>
        <dbReference type="Pfam" id="PF03732"/>
    </source>
</evidence>
<dbReference type="EMBL" id="BTGU01000607">
    <property type="protein sequence ID" value="GMN68408.1"/>
    <property type="molecule type" value="Genomic_DNA"/>
</dbReference>
<evidence type="ECO:0000313" key="3">
    <source>
        <dbReference type="EMBL" id="GMN68408.1"/>
    </source>
</evidence>
<dbReference type="InterPro" id="IPR005162">
    <property type="entry name" value="Retrotrans_gag_dom"/>
</dbReference>